<dbReference type="InterPro" id="IPR029058">
    <property type="entry name" value="AB_hydrolase_fold"/>
</dbReference>
<feature type="signal peptide" evidence="2">
    <location>
        <begin position="1"/>
        <end position="18"/>
    </location>
</feature>
<organism evidence="4 5">
    <name type="scientific">Pedobacter duraquae</name>
    <dbReference type="NCBI Taxonomy" id="425511"/>
    <lineage>
        <taxon>Bacteria</taxon>
        <taxon>Pseudomonadati</taxon>
        <taxon>Bacteroidota</taxon>
        <taxon>Sphingobacteriia</taxon>
        <taxon>Sphingobacteriales</taxon>
        <taxon>Sphingobacteriaceae</taxon>
        <taxon>Pedobacter</taxon>
    </lineage>
</organism>
<gene>
    <name evidence="4" type="ORF">CLV32_2767</name>
</gene>
<evidence type="ECO:0000256" key="2">
    <source>
        <dbReference type="SAM" id="SignalP"/>
    </source>
</evidence>
<evidence type="ECO:0000259" key="3">
    <source>
        <dbReference type="Pfam" id="PF20434"/>
    </source>
</evidence>
<dbReference type="Pfam" id="PF20434">
    <property type="entry name" value="BD-FAE"/>
    <property type="match status" value="1"/>
</dbReference>
<keyword evidence="5" id="KW-1185">Reference proteome</keyword>
<feature type="domain" description="BD-FAE-like" evidence="3">
    <location>
        <begin position="55"/>
        <end position="254"/>
    </location>
</feature>
<dbReference type="PANTHER" id="PTHR48081">
    <property type="entry name" value="AB HYDROLASE SUPERFAMILY PROTEIN C4A8.06C"/>
    <property type="match status" value="1"/>
</dbReference>
<dbReference type="InterPro" id="IPR049492">
    <property type="entry name" value="BD-FAE-like_dom"/>
</dbReference>
<comment type="caution">
    <text evidence="4">The sequence shown here is derived from an EMBL/GenBank/DDBJ whole genome shotgun (WGS) entry which is preliminary data.</text>
</comment>
<dbReference type="RefSeq" id="WP_133556334.1">
    <property type="nucleotide sequence ID" value="NZ_SNWM01000003.1"/>
</dbReference>
<dbReference type="Proteomes" id="UP000295499">
    <property type="component" value="Unassembled WGS sequence"/>
</dbReference>
<evidence type="ECO:0000313" key="5">
    <source>
        <dbReference type="Proteomes" id="UP000295499"/>
    </source>
</evidence>
<proteinExistence type="predicted"/>
<dbReference type="AlphaFoldDB" id="A0A4R6II89"/>
<dbReference type="Gene3D" id="3.40.50.1820">
    <property type="entry name" value="alpha/beta hydrolase"/>
    <property type="match status" value="1"/>
</dbReference>
<dbReference type="EMBL" id="SNWM01000003">
    <property type="protein sequence ID" value="TDO21661.1"/>
    <property type="molecule type" value="Genomic_DNA"/>
</dbReference>
<accession>A0A4R6II89</accession>
<keyword evidence="1" id="KW-0378">Hydrolase</keyword>
<dbReference type="PANTHER" id="PTHR48081:SF6">
    <property type="entry name" value="PEPTIDASE S9 PROLYL OLIGOPEPTIDASE CATALYTIC DOMAIN-CONTAINING PROTEIN"/>
    <property type="match status" value="1"/>
</dbReference>
<reference evidence="4 5" key="1">
    <citation type="submission" date="2019-03" db="EMBL/GenBank/DDBJ databases">
        <title>Genomic Encyclopedia of Archaeal and Bacterial Type Strains, Phase II (KMG-II): from individual species to whole genera.</title>
        <authorList>
            <person name="Goeker M."/>
        </authorList>
    </citation>
    <scope>NUCLEOTIDE SEQUENCE [LARGE SCALE GENOMIC DNA]</scope>
    <source>
        <strain evidence="4 5">DSM 19034</strain>
    </source>
</reference>
<evidence type="ECO:0000256" key="1">
    <source>
        <dbReference type="ARBA" id="ARBA00022801"/>
    </source>
</evidence>
<dbReference type="SUPFAM" id="SSF53474">
    <property type="entry name" value="alpha/beta-Hydrolases"/>
    <property type="match status" value="1"/>
</dbReference>
<sequence>MKKIVLLLCLLSSTLTQAQEIWPLYPGAAPGNNPCDIQETGQLGLTAANVTTPTLAIFKPAKQDKFKGAVLIIPGGGYQHLAMGHEGYAVAKAFNDLGITAFVLKYRLPNNSSCFDKKELVPLMDAQRAMLIIRNNAKKTNINPRNIGILGFSAGGHLAATLITKFDQQVIKSNGTSLRPDWAVLGYPVISMQDSITHAGSKKNLLGEHPDQKLADLYSADLHVTKKTPPCFIFHAQDDKVVPIKNSIAFYDALRSKQVAAELHIFQNGGHGFGLNNPTTKESWLEELTSWLNSNHQLNYLTLTKR</sequence>
<protein>
    <submittedName>
        <fullName evidence="4">Acetyl esterase/lipase</fullName>
    </submittedName>
</protein>
<dbReference type="OrthoDB" id="9794725at2"/>
<evidence type="ECO:0000313" key="4">
    <source>
        <dbReference type="EMBL" id="TDO21661.1"/>
    </source>
</evidence>
<name>A0A4R6II89_9SPHI</name>
<feature type="chain" id="PRO_5020747436" evidence="2">
    <location>
        <begin position="19"/>
        <end position="306"/>
    </location>
</feature>
<keyword evidence="2" id="KW-0732">Signal</keyword>
<dbReference type="GO" id="GO:0016787">
    <property type="term" value="F:hydrolase activity"/>
    <property type="evidence" value="ECO:0007669"/>
    <property type="project" value="UniProtKB-KW"/>
</dbReference>
<dbReference type="InterPro" id="IPR050300">
    <property type="entry name" value="GDXG_lipolytic_enzyme"/>
</dbReference>